<dbReference type="CDD" id="cd00085">
    <property type="entry name" value="HNHc"/>
    <property type="match status" value="1"/>
</dbReference>
<gene>
    <name evidence="3" type="ORF">ACFSUQ_06780</name>
</gene>
<keyword evidence="3" id="KW-0378">Hydrolase</keyword>
<accession>A0ABW5RIW3</accession>
<feature type="compositionally biased region" description="Basic residues" evidence="1">
    <location>
        <begin position="15"/>
        <end position="26"/>
    </location>
</feature>
<dbReference type="InterPro" id="IPR003615">
    <property type="entry name" value="HNH_nuc"/>
</dbReference>
<keyword evidence="3" id="KW-0540">Nuclease</keyword>
<proteinExistence type="predicted"/>
<dbReference type="RefSeq" id="WP_370664366.1">
    <property type="nucleotide sequence ID" value="NZ_JBHUNF010000004.1"/>
</dbReference>
<dbReference type="InterPro" id="IPR002711">
    <property type="entry name" value="HNH"/>
</dbReference>
<evidence type="ECO:0000259" key="2">
    <source>
        <dbReference type="SMART" id="SM00507"/>
    </source>
</evidence>
<feature type="region of interest" description="Disordered" evidence="1">
    <location>
        <begin position="1"/>
        <end position="29"/>
    </location>
</feature>
<feature type="domain" description="HNH nuclease" evidence="2">
    <location>
        <begin position="40"/>
        <end position="90"/>
    </location>
</feature>
<sequence>MNTPMREIAPPPPTPKRRGRGKHAPPGRREVWAGSRVAKWVQRTLAEYGTTCWLCGLPGADSADHVVPRSQGGAVYDMENLAPAHKRCNIARGDRDVTPAAKQIESRLHFFNI</sequence>
<keyword evidence="3" id="KW-0255">Endonuclease</keyword>
<name>A0ABW5RIW3_9MICO</name>
<dbReference type="Proteomes" id="UP001597453">
    <property type="component" value="Unassembled WGS sequence"/>
</dbReference>
<dbReference type="Pfam" id="PF01844">
    <property type="entry name" value="HNH"/>
    <property type="match status" value="1"/>
</dbReference>
<keyword evidence="4" id="KW-1185">Reference proteome</keyword>
<dbReference type="GO" id="GO:0004519">
    <property type="term" value="F:endonuclease activity"/>
    <property type="evidence" value="ECO:0007669"/>
    <property type="project" value="UniProtKB-KW"/>
</dbReference>
<protein>
    <submittedName>
        <fullName evidence="3">HNH endonuclease</fullName>
    </submittedName>
</protein>
<evidence type="ECO:0000313" key="3">
    <source>
        <dbReference type="EMBL" id="MFD2674998.1"/>
    </source>
</evidence>
<organism evidence="3 4">
    <name type="scientific">Gulosibacter bifidus</name>
    <dbReference type="NCBI Taxonomy" id="272239"/>
    <lineage>
        <taxon>Bacteria</taxon>
        <taxon>Bacillati</taxon>
        <taxon>Actinomycetota</taxon>
        <taxon>Actinomycetes</taxon>
        <taxon>Micrococcales</taxon>
        <taxon>Microbacteriaceae</taxon>
        <taxon>Gulosibacter</taxon>
    </lineage>
</organism>
<evidence type="ECO:0000256" key="1">
    <source>
        <dbReference type="SAM" id="MobiDB-lite"/>
    </source>
</evidence>
<dbReference type="Gene3D" id="1.10.30.50">
    <property type="match status" value="1"/>
</dbReference>
<evidence type="ECO:0000313" key="4">
    <source>
        <dbReference type="Proteomes" id="UP001597453"/>
    </source>
</evidence>
<reference evidence="4" key="1">
    <citation type="journal article" date="2019" name="Int. J. Syst. Evol. Microbiol.">
        <title>The Global Catalogue of Microorganisms (GCM) 10K type strain sequencing project: providing services to taxonomists for standard genome sequencing and annotation.</title>
        <authorList>
            <consortium name="The Broad Institute Genomics Platform"/>
            <consortium name="The Broad Institute Genome Sequencing Center for Infectious Disease"/>
            <person name="Wu L."/>
            <person name="Ma J."/>
        </authorList>
    </citation>
    <scope>NUCLEOTIDE SEQUENCE [LARGE SCALE GENOMIC DNA]</scope>
    <source>
        <strain evidence="4">TISTR 1511</strain>
    </source>
</reference>
<dbReference type="SMART" id="SM00507">
    <property type="entry name" value="HNHc"/>
    <property type="match status" value="1"/>
</dbReference>
<dbReference type="EMBL" id="JBHUNF010000004">
    <property type="protein sequence ID" value="MFD2674998.1"/>
    <property type="molecule type" value="Genomic_DNA"/>
</dbReference>
<comment type="caution">
    <text evidence="3">The sequence shown here is derived from an EMBL/GenBank/DDBJ whole genome shotgun (WGS) entry which is preliminary data.</text>
</comment>